<dbReference type="InterPro" id="IPR035952">
    <property type="entry name" value="Rhomboid-like_sf"/>
</dbReference>
<evidence type="ECO:0000256" key="5">
    <source>
        <dbReference type="ARBA" id="ARBA00022989"/>
    </source>
</evidence>
<evidence type="ECO:0000256" key="6">
    <source>
        <dbReference type="ARBA" id="ARBA00023136"/>
    </source>
</evidence>
<comment type="subcellular location">
    <subcellularLocation>
        <location evidence="1">Membrane</location>
        <topology evidence="1">Multi-pass membrane protein</topology>
    </subcellularLocation>
</comment>
<dbReference type="SUPFAM" id="SSF144091">
    <property type="entry name" value="Rhomboid-like"/>
    <property type="match status" value="1"/>
</dbReference>
<dbReference type="RefSeq" id="WP_167226481.1">
    <property type="nucleotide sequence ID" value="NZ_JAAQPH010000012.1"/>
</dbReference>
<dbReference type="Gene3D" id="1.20.1540.10">
    <property type="entry name" value="Rhomboid-like"/>
    <property type="match status" value="1"/>
</dbReference>
<feature type="transmembrane region" description="Helical" evidence="7">
    <location>
        <begin position="90"/>
        <end position="107"/>
    </location>
</feature>
<feature type="domain" description="Peptidase S54 rhomboid" evidence="8">
    <location>
        <begin position="77"/>
        <end position="223"/>
    </location>
</feature>
<evidence type="ECO:0000256" key="2">
    <source>
        <dbReference type="ARBA" id="ARBA00022475"/>
    </source>
</evidence>
<gene>
    <name evidence="9" type="ORF">HBA54_16265</name>
</gene>
<evidence type="ECO:0000313" key="9">
    <source>
        <dbReference type="EMBL" id="NIA70162.1"/>
    </source>
</evidence>
<keyword evidence="2" id="KW-1003">Cell membrane</keyword>
<feature type="transmembrane region" description="Helical" evidence="7">
    <location>
        <begin position="27"/>
        <end position="45"/>
    </location>
</feature>
<feature type="transmembrane region" description="Helical" evidence="7">
    <location>
        <begin position="114"/>
        <end position="134"/>
    </location>
</feature>
<keyword evidence="10" id="KW-1185">Reference proteome</keyword>
<feature type="transmembrane region" description="Helical" evidence="7">
    <location>
        <begin position="52"/>
        <end position="70"/>
    </location>
</feature>
<keyword evidence="5 7" id="KW-1133">Transmembrane helix</keyword>
<feature type="transmembrane region" description="Helical" evidence="7">
    <location>
        <begin position="140"/>
        <end position="164"/>
    </location>
</feature>
<dbReference type="PANTHER" id="PTHR43066">
    <property type="entry name" value="RHOMBOID-RELATED PROTEIN"/>
    <property type="match status" value="1"/>
</dbReference>
<feature type="transmembrane region" description="Helical" evidence="7">
    <location>
        <begin position="208"/>
        <end position="226"/>
    </location>
</feature>
<keyword evidence="9" id="KW-0378">Hydrolase</keyword>
<protein>
    <submittedName>
        <fullName evidence="9">Rhomboid family intramembrane serine protease</fullName>
    </submittedName>
</protein>
<dbReference type="EMBL" id="JAAQPH010000012">
    <property type="protein sequence ID" value="NIA70162.1"/>
    <property type="molecule type" value="Genomic_DNA"/>
</dbReference>
<keyword evidence="3" id="KW-0997">Cell inner membrane</keyword>
<feature type="transmembrane region" description="Helical" evidence="7">
    <location>
        <begin position="176"/>
        <end position="196"/>
    </location>
</feature>
<name>A0A967EZ82_9PROT</name>
<evidence type="ECO:0000256" key="3">
    <source>
        <dbReference type="ARBA" id="ARBA00022519"/>
    </source>
</evidence>
<proteinExistence type="predicted"/>
<dbReference type="Pfam" id="PF01694">
    <property type="entry name" value="Rhomboid"/>
    <property type="match status" value="1"/>
</dbReference>
<keyword evidence="6 7" id="KW-0472">Membrane</keyword>
<sequence length="231" mass="24233">MSPQPDPSYGPPPPPGGRQPMFNLPPGTMWLTLAIIVAFGIENVLQGEAWRWFFANFAFVSSIFWPPGSAWPSVSGMLSLVTHAFLHGDFMHLMLNLGFLLAFGSFVERNVGLIPYLLLFVVCAAAGALTEFAFRGGRELVLIGASGAVYGVTGAAVRFMFAGAGPGAGPGQRKSALSFVLVIMGLNVVLGLSGIGDFLAGAQVGWKAHAGGFVAGLLCALLIGGTRRRVH</sequence>
<keyword evidence="4 7" id="KW-0812">Transmembrane</keyword>
<comment type="caution">
    <text evidence="9">The sequence shown here is derived from an EMBL/GenBank/DDBJ whole genome shotgun (WGS) entry which is preliminary data.</text>
</comment>
<dbReference type="PANTHER" id="PTHR43066:SF26">
    <property type="entry name" value="RHOMBOID PROTEASE GLPG"/>
    <property type="match status" value="1"/>
</dbReference>
<accession>A0A967EZ82</accession>
<dbReference type="GO" id="GO:0016020">
    <property type="term" value="C:membrane"/>
    <property type="evidence" value="ECO:0007669"/>
    <property type="project" value="UniProtKB-SubCell"/>
</dbReference>
<evidence type="ECO:0000256" key="7">
    <source>
        <dbReference type="SAM" id="Phobius"/>
    </source>
</evidence>
<dbReference type="GO" id="GO:0004252">
    <property type="term" value="F:serine-type endopeptidase activity"/>
    <property type="evidence" value="ECO:0007669"/>
    <property type="project" value="InterPro"/>
</dbReference>
<organism evidence="9 10">
    <name type="scientific">Pelagibius litoralis</name>
    <dbReference type="NCBI Taxonomy" id="374515"/>
    <lineage>
        <taxon>Bacteria</taxon>
        <taxon>Pseudomonadati</taxon>
        <taxon>Pseudomonadota</taxon>
        <taxon>Alphaproteobacteria</taxon>
        <taxon>Rhodospirillales</taxon>
        <taxon>Rhodovibrionaceae</taxon>
        <taxon>Pelagibius</taxon>
    </lineage>
</organism>
<reference evidence="9" key="1">
    <citation type="submission" date="2020-03" db="EMBL/GenBank/DDBJ databases">
        <title>Genome of Pelagibius litoralis DSM 21314T.</title>
        <authorList>
            <person name="Wang G."/>
        </authorList>
    </citation>
    <scope>NUCLEOTIDE SEQUENCE</scope>
    <source>
        <strain evidence="9">DSM 21314</strain>
    </source>
</reference>
<evidence type="ECO:0000313" key="10">
    <source>
        <dbReference type="Proteomes" id="UP000761264"/>
    </source>
</evidence>
<dbReference type="AlphaFoldDB" id="A0A967EZ82"/>
<dbReference type="Proteomes" id="UP000761264">
    <property type="component" value="Unassembled WGS sequence"/>
</dbReference>
<evidence type="ECO:0000256" key="1">
    <source>
        <dbReference type="ARBA" id="ARBA00004141"/>
    </source>
</evidence>
<keyword evidence="9" id="KW-0645">Protease</keyword>
<evidence type="ECO:0000256" key="4">
    <source>
        <dbReference type="ARBA" id="ARBA00022692"/>
    </source>
</evidence>
<dbReference type="InterPro" id="IPR022764">
    <property type="entry name" value="Peptidase_S54_rhomboid_dom"/>
</dbReference>
<dbReference type="GO" id="GO:0006508">
    <property type="term" value="P:proteolysis"/>
    <property type="evidence" value="ECO:0007669"/>
    <property type="project" value="UniProtKB-KW"/>
</dbReference>
<evidence type="ECO:0000259" key="8">
    <source>
        <dbReference type="Pfam" id="PF01694"/>
    </source>
</evidence>